<dbReference type="EMBL" id="JEMN01001852">
    <property type="protein sequence ID" value="KXH25610.1"/>
    <property type="molecule type" value="Genomic_DNA"/>
</dbReference>
<dbReference type="OrthoDB" id="4844018at2759"/>
<protein>
    <submittedName>
        <fullName evidence="2">Uncharacterized protein</fullName>
    </submittedName>
</protein>
<evidence type="ECO:0000313" key="2">
    <source>
        <dbReference type="EMBL" id="KXH25610.1"/>
    </source>
</evidence>
<proteinExistence type="predicted"/>
<feature type="compositionally biased region" description="Acidic residues" evidence="1">
    <location>
        <begin position="145"/>
        <end position="156"/>
    </location>
</feature>
<comment type="caution">
    <text evidence="2">The sequence shown here is derived from an EMBL/GenBank/DDBJ whole genome shotgun (WGS) entry which is preliminary data.</text>
</comment>
<feature type="region of interest" description="Disordered" evidence="1">
    <location>
        <begin position="124"/>
        <end position="190"/>
    </location>
</feature>
<feature type="compositionally biased region" description="Basic and acidic residues" evidence="1">
    <location>
        <begin position="69"/>
        <end position="90"/>
    </location>
</feature>
<feature type="region of interest" description="Disordered" evidence="1">
    <location>
        <begin position="62"/>
        <end position="107"/>
    </location>
</feature>
<feature type="region of interest" description="Disordered" evidence="1">
    <location>
        <begin position="311"/>
        <end position="332"/>
    </location>
</feature>
<evidence type="ECO:0000313" key="3">
    <source>
        <dbReference type="Proteomes" id="UP000070054"/>
    </source>
</evidence>
<sequence length="359" mass="40360">MFSSTLRAMRVRDARKQAEMFENAFERAVELASPEVITEFAASNLEVSYDSDWDLEEGAEENMEFWDDPPVHDSENGSKSGKGKEPEERIPFVYQPPHENDPADQRSDINSLLWLLAATDLGSDQNKRNTSRTEPSSSSDVFMGDAEDLEQPDTEMADMPAEPETQSCKLEGTSVPETSTPGNPLEPQADIPISDALSATSQGDAGKKFPPGVYIEHVENVESDGGLEREVDDGSLEAASLEGLSESAMAHNDDQQQVECPSMEKRPSAISVEFLEGIWHHYHELQQFCEWEEAHEWNRKNLRKMLREPLNNSRARHRHRSPMPYPRYGRSRSPLGVTVMTEGVEEDKQSAYAAENTKW</sequence>
<reference evidence="2 3" key="1">
    <citation type="submission" date="2014-02" db="EMBL/GenBank/DDBJ databases">
        <title>The genome sequence of Colletotrichum nymphaeae SA-01.</title>
        <authorList>
            <person name="Baroncelli R."/>
            <person name="Thon M.R."/>
        </authorList>
    </citation>
    <scope>NUCLEOTIDE SEQUENCE [LARGE SCALE GENOMIC DNA]</scope>
    <source>
        <strain evidence="2 3">SA-01</strain>
    </source>
</reference>
<evidence type="ECO:0000256" key="1">
    <source>
        <dbReference type="SAM" id="MobiDB-lite"/>
    </source>
</evidence>
<organism evidence="2 3">
    <name type="scientific">Colletotrichum nymphaeae SA-01</name>
    <dbReference type="NCBI Taxonomy" id="1460502"/>
    <lineage>
        <taxon>Eukaryota</taxon>
        <taxon>Fungi</taxon>
        <taxon>Dikarya</taxon>
        <taxon>Ascomycota</taxon>
        <taxon>Pezizomycotina</taxon>
        <taxon>Sordariomycetes</taxon>
        <taxon>Hypocreomycetidae</taxon>
        <taxon>Glomerellales</taxon>
        <taxon>Glomerellaceae</taxon>
        <taxon>Colletotrichum</taxon>
        <taxon>Colletotrichum acutatum species complex</taxon>
    </lineage>
</organism>
<name>A0A135RPI4_9PEZI</name>
<gene>
    <name evidence="2" type="ORF">CNYM01_00391</name>
</gene>
<dbReference type="Proteomes" id="UP000070054">
    <property type="component" value="Unassembled WGS sequence"/>
</dbReference>
<keyword evidence="3" id="KW-1185">Reference proteome</keyword>
<dbReference type="AlphaFoldDB" id="A0A135RPI4"/>
<feature type="compositionally biased region" description="Basic and acidic residues" evidence="1">
    <location>
        <begin position="98"/>
        <end position="107"/>
    </location>
</feature>
<accession>A0A135RPI4</accession>